<accession>A0A5S9M5C5</accession>
<gene>
    <name evidence="1" type="ORF">BsIDN1_15300</name>
</gene>
<organism evidence="1 2">
    <name type="scientific">Bacillus safensis</name>
    <dbReference type="NCBI Taxonomy" id="561879"/>
    <lineage>
        <taxon>Bacteria</taxon>
        <taxon>Bacillati</taxon>
        <taxon>Bacillota</taxon>
        <taxon>Bacilli</taxon>
        <taxon>Bacillales</taxon>
        <taxon>Bacillaceae</taxon>
        <taxon>Bacillus</taxon>
    </lineage>
</organism>
<dbReference type="EMBL" id="AP021906">
    <property type="protein sequence ID" value="BBP87912.1"/>
    <property type="molecule type" value="Genomic_DNA"/>
</dbReference>
<sequence>MTKENQSVFTPDTYTQSNGFKNGTYDAKKKEITWNIGVNYNLKTFRRGENRGFHSRKSAFA</sequence>
<proteinExistence type="predicted"/>
<reference evidence="1 2" key="1">
    <citation type="submission" date="2019-12" db="EMBL/GenBank/DDBJ databases">
        <title>Full genome sequence of a Bacillus safensis strain isolated from commercially available natto in Indonesia.</title>
        <authorList>
            <person name="Yoshida M."/>
            <person name="Uomi M."/>
            <person name="Waturangi D."/>
            <person name="Ekaputri J.J."/>
            <person name="Setiamarga D.H.E."/>
        </authorList>
    </citation>
    <scope>NUCLEOTIDE SEQUENCE [LARGE SCALE GENOMIC DNA]</scope>
    <source>
        <strain evidence="1 2">IDN1</strain>
    </source>
</reference>
<protein>
    <submittedName>
        <fullName evidence="1">Uncharacterized protein</fullName>
    </submittedName>
</protein>
<name>A0A5S9M5C5_BACIA</name>
<dbReference type="AlphaFoldDB" id="A0A5S9M5C5"/>
<evidence type="ECO:0000313" key="2">
    <source>
        <dbReference type="Proteomes" id="UP000464658"/>
    </source>
</evidence>
<dbReference type="Proteomes" id="UP000464658">
    <property type="component" value="Chromosome"/>
</dbReference>
<dbReference type="Gene3D" id="2.60.40.740">
    <property type="match status" value="1"/>
</dbReference>
<evidence type="ECO:0000313" key="1">
    <source>
        <dbReference type="EMBL" id="BBP87912.1"/>
    </source>
</evidence>